<evidence type="ECO:0000256" key="4">
    <source>
        <dbReference type="ARBA" id="ARBA00022989"/>
    </source>
</evidence>
<feature type="transmembrane region" description="Helical" evidence="6">
    <location>
        <begin position="91"/>
        <end position="114"/>
    </location>
</feature>
<feature type="transmembrane region" description="Helical" evidence="6">
    <location>
        <begin position="134"/>
        <end position="157"/>
    </location>
</feature>
<feature type="transmembrane region" description="Helical" evidence="6">
    <location>
        <begin position="186"/>
        <end position="205"/>
    </location>
</feature>
<keyword evidence="3 6" id="KW-0812">Transmembrane</keyword>
<feature type="domain" description="Cytochrome b561 bacterial/Ni-hydrogenase" evidence="7">
    <location>
        <begin position="4"/>
        <end position="169"/>
    </location>
</feature>
<dbReference type="Proteomes" id="UP001149400">
    <property type="component" value="Unassembled WGS sequence"/>
</dbReference>
<dbReference type="EMBL" id="JAJUBC010000028">
    <property type="protein sequence ID" value="MDD1795387.1"/>
    <property type="molecule type" value="Genomic_DNA"/>
</dbReference>
<evidence type="ECO:0000256" key="5">
    <source>
        <dbReference type="ARBA" id="ARBA00023136"/>
    </source>
</evidence>
<dbReference type="RefSeq" id="WP_274166185.1">
    <property type="nucleotide sequence ID" value="NZ_JAJUBC010000028.1"/>
</dbReference>
<evidence type="ECO:0000259" key="7">
    <source>
        <dbReference type="Pfam" id="PF01292"/>
    </source>
</evidence>
<evidence type="ECO:0000256" key="6">
    <source>
        <dbReference type="SAM" id="Phobius"/>
    </source>
</evidence>
<dbReference type="PANTHER" id="PTHR30485:SF2">
    <property type="entry name" value="BLL0597 PROTEIN"/>
    <property type="match status" value="1"/>
</dbReference>
<gene>
    <name evidence="8" type="ORF">LRP50_19840</name>
</gene>
<name>A0ABT5R7B2_9GAMM</name>
<accession>A0ABT5R7B2</accession>
<evidence type="ECO:0000256" key="1">
    <source>
        <dbReference type="ARBA" id="ARBA00004651"/>
    </source>
</evidence>
<proteinExistence type="predicted"/>
<comment type="subcellular location">
    <subcellularLocation>
        <location evidence="1">Cell membrane</location>
        <topology evidence="1">Multi-pass membrane protein</topology>
    </subcellularLocation>
</comment>
<keyword evidence="4 6" id="KW-1133">Transmembrane helix</keyword>
<dbReference type="Gene3D" id="1.20.950.20">
    <property type="entry name" value="Transmembrane di-heme cytochromes, Chain C"/>
    <property type="match status" value="1"/>
</dbReference>
<keyword evidence="2" id="KW-1003">Cell membrane</keyword>
<feature type="transmembrane region" description="Helical" evidence="6">
    <location>
        <begin position="36"/>
        <end position="55"/>
    </location>
</feature>
<dbReference type="InterPro" id="IPR016174">
    <property type="entry name" value="Di-haem_cyt_TM"/>
</dbReference>
<evidence type="ECO:0000313" key="9">
    <source>
        <dbReference type="Proteomes" id="UP001149400"/>
    </source>
</evidence>
<dbReference type="Pfam" id="PF01292">
    <property type="entry name" value="Ni_hydr_CYTB"/>
    <property type="match status" value="1"/>
</dbReference>
<reference evidence="8" key="1">
    <citation type="submission" date="2021-12" db="EMBL/GenBank/DDBJ databases">
        <title>Enterovibrio ZSDZ35 sp. nov. and Enterovibrio ZSDZ42 sp. nov., isolated from coastal seawater in Qingdao.</title>
        <authorList>
            <person name="Zhang P."/>
        </authorList>
    </citation>
    <scope>NUCLEOTIDE SEQUENCE</scope>
    <source>
        <strain evidence="8">ZSDZ42</strain>
    </source>
</reference>
<evidence type="ECO:0000256" key="2">
    <source>
        <dbReference type="ARBA" id="ARBA00022475"/>
    </source>
</evidence>
<evidence type="ECO:0000313" key="8">
    <source>
        <dbReference type="EMBL" id="MDD1795387.1"/>
    </source>
</evidence>
<dbReference type="SUPFAM" id="SSF81342">
    <property type="entry name" value="Transmembrane di-heme cytochromes"/>
    <property type="match status" value="1"/>
</dbReference>
<keyword evidence="5 6" id="KW-0472">Membrane</keyword>
<protein>
    <submittedName>
        <fullName evidence="8">Cytochrome b/b6 domain-containing protein</fullName>
    </submittedName>
</protein>
<dbReference type="PANTHER" id="PTHR30485">
    <property type="entry name" value="NI/FE-HYDROGENASE 1 B-TYPE CYTOCHROME SUBUNIT"/>
    <property type="match status" value="1"/>
</dbReference>
<dbReference type="InterPro" id="IPR051542">
    <property type="entry name" value="Hydrogenase_cytochrome"/>
</dbReference>
<sequence length="207" mass="23224">MKIWDLPTRLYHWLQALLFTCLALSGFFAIGPHERFGLALATLLTWRVIWGFIGSETSRFRQFLRSPKTIVRYIKNEQTHNGIGHNPAGGWMVIVMLTLLIAQCFVGMSMGGYFDAYLHDDSILYDMDLLIATHLYLAYILLGFVALHLCAIVIYNLRGKPLVKAMITGTQTTIVNHFNVSFRSNIRAGVLLASIAGLVGLFLNIST</sequence>
<keyword evidence="9" id="KW-1185">Reference proteome</keyword>
<dbReference type="InterPro" id="IPR011577">
    <property type="entry name" value="Cyt_b561_bac/Ni-Hgenase"/>
</dbReference>
<organism evidence="8 9">
    <name type="scientific">Enterovibrio gelatinilyticus</name>
    <dbReference type="NCBI Taxonomy" id="2899819"/>
    <lineage>
        <taxon>Bacteria</taxon>
        <taxon>Pseudomonadati</taxon>
        <taxon>Pseudomonadota</taxon>
        <taxon>Gammaproteobacteria</taxon>
        <taxon>Vibrionales</taxon>
        <taxon>Vibrionaceae</taxon>
        <taxon>Enterovibrio</taxon>
    </lineage>
</organism>
<evidence type="ECO:0000256" key="3">
    <source>
        <dbReference type="ARBA" id="ARBA00022692"/>
    </source>
</evidence>
<comment type="caution">
    <text evidence="8">The sequence shown here is derived from an EMBL/GenBank/DDBJ whole genome shotgun (WGS) entry which is preliminary data.</text>
</comment>
<feature type="transmembrane region" description="Helical" evidence="6">
    <location>
        <begin position="12"/>
        <end position="30"/>
    </location>
</feature>